<dbReference type="EMBL" id="LXQA010540231">
    <property type="protein sequence ID" value="MCI58099.1"/>
    <property type="molecule type" value="Genomic_DNA"/>
</dbReference>
<dbReference type="GO" id="GO:0005524">
    <property type="term" value="F:ATP binding"/>
    <property type="evidence" value="ECO:0007669"/>
    <property type="project" value="UniProtKB-KW"/>
</dbReference>
<dbReference type="GO" id="GO:0006508">
    <property type="term" value="P:proteolysis"/>
    <property type="evidence" value="ECO:0007669"/>
    <property type="project" value="UniProtKB-KW"/>
</dbReference>
<organism evidence="2 3">
    <name type="scientific">Trifolium medium</name>
    <dbReference type="NCBI Taxonomy" id="97028"/>
    <lineage>
        <taxon>Eukaryota</taxon>
        <taxon>Viridiplantae</taxon>
        <taxon>Streptophyta</taxon>
        <taxon>Embryophyta</taxon>
        <taxon>Tracheophyta</taxon>
        <taxon>Spermatophyta</taxon>
        <taxon>Magnoliopsida</taxon>
        <taxon>eudicotyledons</taxon>
        <taxon>Gunneridae</taxon>
        <taxon>Pentapetalae</taxon>
        <taxon>rosids</taxon>
        <taxon>fabids</taxon>
        <taxon>Fabales</taxon>
        <taxon>Fabaceae</taxon>
        <taxon>Papilionoideae</taxon>
        <taxon>50 kb inversion clade</taxon>
        <taxon>NPAAA clade</taxon>
        <taxon>Hologalegina</taxon>
        <taxon>IRL clade</taxon>
        <taxon>Trifolieae</taxon>
        <taxon>Trifolium</taxon>
    </lineage>
</organism>
<reference evidence="2 3" key="1">
    <citation type="journal article" date="2018" name="Front. Plant Sci.">
        <title>Red Clover (Trifolium pratense) and Zigzag Clover (T. medium) - A Picture of Genomic Similarities and Differences.</title>
        <authorList>
            <person name="Dluhosova J."/>
            <person name="Istvanek J."/>
            <person name="Nedelnik J."/>
            <person name="Repkova J."/>
        </authorList>
    </citation>
    <scope>NUCLEOTIDE SEQUENCE [LARGE SCALE GENOMIC DNA]</scope>
    <source>
        <strain evidence="3">cv. 10/8</strain>
        <tissue evidence="2">Leaf</tissue>
    </source>
</reference>
<dbReference type="AlphaFoldDB" id="A0A392TAH5"/>
<keyword evidence="2" id="KW-0547">Nucleotide-binding</keyword>
<evidence type="ECO:0000259" key="1">
    <source>
        <dbReference type="Pfam" id="PF23569"/>
    </source>
</evidence>
<keyword evidence="2" id="KW-0067">ATP-binding</keyword>
<dbReference type="InterPro" id="IPR058680">
    <property type="entry name" value="NBD_SMAX1-like"/>
</dbReference>
<accession>A0A392TAH5</accession>
<sequence>MNHVTAVRFVVSELTRLFEIHGEKVWLMGVAENSVAYSKFLSLFPGVENDWDLHLLTVTSATPSMEGL</sequence>
<dbReference type="Proteomes" id="UP000265520">
    <property type="component" value="Unassembled WGS sequence"/>
</dbReference>
<comment type="caution">
    <text evidence="2">The sequence shown here is derived from an EMBL/GenBank/DDBJ whole genome shotgun (WGS) entry which is preliminary data.</text>
</comment>
<protein>
    <submittedName>
        <fullName evidence="2">ATP-dependent Clp protease ATP-binding subunit clpL</fullName>
    </submittedName>
</protein>
<dbReference type="GO" id="GO:0008233">
    <property type="term" value="F:peptidase activity"/>
    <property type="evidence" value="ECO:0007669"/>
    <property type="project" value="UniProtKB-KW"/>
</dbReference>
<proteinExistence type="predicted"/>
<evidence type="ECO:0000313" key="3">
    <source>
        <dbReference type="Proteomes" id="UP000265520"/>
    </source>
</evidence>
<dbReference type="Pfam" id="PF23569">
    <property type="entry name" value="NBD_SMAX1"/>
    <property type="match status" value="1"/>
</dbReference>
<evidence type="ECO:0000313" key="2">
    <source>
        <dbReference type="EMBL" id="MCI58099.1"/>
    </source>
</evidence>
<feature type="domain" description="SMAX1-like nucleotide binding" evidence="1">
    <location>
        <begin position="4"/>
        <end position="64"/>
    </location>
</feature>
<keyword evidence="2" id="KW-0378">Hydrolase</keyword>
<name>A0A392TAH5_9FABA</name>
<keyword evidence="3" id="KW-1185">Reference proteome</keyword>
<feature type="non-terminal residue" evidence="2">
    <location>
        <position position="68"/>
    </location>
</feature>
<keyword evidence="2" id="KW-0645">Protease</keyword>